<evidence type="ECO:0000313" key="7">
    <source>
        <dbReference type="Proteomes" id="UP000199555"/>
    </source>
</evidence>
<accession>A0A1G9CUP8</accession>
<keyword evidence="7" id="KW-1185">Reference proteome</keyword>
<organism evidence="6 7">
    <name type="scientific">Paracoccus chinensis</name>
    <dbReference type="NCBI Taxonomy" id="525640"/>
    <lineage>
        <taxon>Bacteria</taxon>
        <taxon>Pseudomonadati</taxon>
        <taxon>Pseudomonadota</taxon>
        <taxon>Alphaproteobacteria</taxon>
        <taxon>Rhodobacterales</taxon>
        <taxon>Paracoccaceae</taxon>
        <taxon>Paracoccus</taxon>
    </lineage>
</organism>
<evidence type="ECO:0000313" key="6">
    <source>
        <dbReference type="EMBL" id="SDK55382.1"/>
    </source>
</evidence>
<dbReference type="STRING" id="525640.SAMN04487971_101342"/>
<feature type="domain" description="HTH lysR-type" evidence="5">
    <location>
        <begin position="1"/>
        <end position="58"/>
    </location>
</feature>
<proteinExistence type="inferred from homology"/>
<evidence type="ECO:0000259" key="5">
    <source>
        <dbReference type="PROSITE" id="PS50931"/>
    </source>
</evidence>
<dbReference type="Pfam" id="PF00126">
    <property type="entry name" value="HTH_1"/>
    <property type="match status" value="1"/>
</dbReference>
<dbReference type="GO" id="GO:0043565">
    <property type="term" value="F:sequence-specific DNA binding"/>
    <property type="evidence" value="ECO:0007669"/>
    <property type="project" value="TreeGrafter"/>
</dbReference>
<evidence type="ECO:0000256" key="1">
    <source>
        <dbReference type="ARBA" id="ARBA00009437"/>
    </source>
</evidence>
<protein>
    <submittedName>
        <fullName evidence="6">Transcriptional regulator, LysR family</fullName>
    </submittedName>
</protein>
<keyword evidence="3" id="KW-0238">DNA-binding</keyword>
<dbReference type="GO" id="GO:0003700">
    <property type="term" value="F:DNA-binding transcription factor activity"/>
    <property type="evidence" value="ECO:0007669"/>
    <property type="project" value="InterPro"/>
</dbReference>
<dbReference type="EMBL" id="FNGE01000001">
    <property type="protein sequence ID" value="SDK55382.1"/>
    <property type="molecule type" value="Genomic_DNA"/>
</dbReference>
<dbReference type="InterPro" id="IPR005119">
    <property type="entry name" value="LysR_subst-bd"/>
</dbReference>
<dbReference type="Pfam" id="PF03466">
    <property type="entry name" value="LysR_substrate"/>
    <property type="match status" value="1"/>
</dbReference>
<dbReference type="InterPro" id="IPR036390">
    <property type="entry name" value="WH_DNA-bd_sf"/>
</dbReference>
<reference evidence="7" key="1">
    <citation type="submission" date="2016-10" db="EMBL/GenBank/DDBJ databases">
        <authorList>
            <person name="Varghese N."/>
            <person name="Submissions S."/>
        </authorList>
    </citation>
    <scope>NUCLEOTIDE SEQUENCE [LARGE SCALE GENOMIC DNA]</scope>
    <source>
        <strain evidence="7">CGMCC 1.7655</strain>
    </source>
</reference>
<dbReference type="InterPro" id="IPR036388">
    <property type="entry name" value="WH-like_DNA-bd_sf"/>
</dbReference>
<dbReference type="Gene3D" id="1.10.10.10">
    <property type="entry name" value="Winged helix-like DNA-binding domain superfamily/Winged helix DNA-binding domain"/>
    <property type="match status" value="1"/>
</dbReference>
<evidence type="ECO:0000256" key="4">
    <source>
        <dbReference type="ARBA" id="ARBA00023163"/>
    </source>
</evidence>
<dbReference type="PANTHER" id="PTHR30537">
    <property type="entry name" value="HTH-TYPE TRANSCRIPTIONAL REGULATOR"/>
    <property type="match status" value="1"/>
</dbReference>
<dbReference type="SUPFAM" id="SSF53850">
    <property type="entry name" value="Periplasmic binding protein-like II"/>
    <property type="match status" value="1"/>
</dbReference>
<comment type="similarity">
    <text evidence="1">Belongs to the LysR transcriptional regulatory family.</text>
</comment>
<dbReference type="RefSeq" id="WP_090752007.1">
    <property type="nucleotide sequence ID" value="NZ_FNGE01000001.1"/>
</dbReference>
<gene>
    <name evidence="6" type="ORF">SAMN04487971_101342</name>
</gene>
<dbReference type="InterPro" id="IPR058163">
    <property type="entry name" value="LysR-type_TF_proteobact-type"/>
</dbReference>
<dbReference type="AlphaFoldDB" id="A0A1G9CUP8"/>
<dbReference type="OrthoDB" id="7768317at2"/>
<evidence type="ECO:0000256" key="2">
    <source>
        <dbReference type="ARBA" id="ARBA00023015"/>
    </source>
</evidence>
<dbReference type="InterPro" id="IPR000847">
    <property type="entry name" value="LysR_HTH_N"/>
</dbReference>
<dbReference type="PANTHER" id="PTHR30537:SF3">
    <property type="entry name" value="TRANSCRIPTIONAL REGULATORY PROTEIN"/>
    <property type="match status" value="1"/>
</dbReference>
<dbReference type="Proteomes" id="UP000199555">
    <property type="component" value="Unassembled WGS sequence"/>
</dbReference>
<name>A0A1G9CUP8_9RHOB</name>
<dbReference type="PROSITE" id="PS50931">
    <property type="entry name" value="HTH_LYSR"/>
    <property type="match status" value="1"/>
</dbReference>
<keyword evidence="4" id="KW-0804">Transcription</keyword>
<sequence>MNWDDLRVVATINRTGSFTRAAALLEVDETTISRRLARIEATLGVTLFAASHGRREPTEDCRRILRHLAVMEQATEAIDAILTAPNAAQRRLRLSTIGAIAHFYLAPALPELLEAEPELALSIDTSDHNIAMSRWEADFALRLGRPSRGDFTVRRIGTLQFALVRPSDPGASPLLAAYPEALMETPEMQALQSLLGNVRSRLETSDLELTRRFLASGRGIGVVPDRLARSLAGNPAIEIEPLEVTRDVWLLSQPHLRDDSLARSVSEWCTRQFASMPPQSKV</sequence>
<dbReference type="Gene3D" id="3.40.190.10">
    <property type="entry name" value="Periplasmic binding protein-like II"/>
    <property type="match status" value="1"/>
</dbReference>
<dbReference type="GO" id="GO:0006351">
    <property type="term" value="P:DNA-templated transcription"/>
    <property type="evidence" value="ECO:0007669"/>
    <property type="project" value="TreeGrafter"/>
</dbReference>
<keyword evidence="2" id="KW-0805">Transcription regulation</keyword>
<dbReference type="SUPFAM" id="SSF46785">
    <property type="entry name" value="Winged helix' DNA-binding domain"/>
    <property type="match status" value="1"/>
</dbReference>
<evidence type="ECO:0000256" key="3">
    <source>
        <dbReference type="ARBA" id="ARBA00023125"/>
    </source>
</evidence>